<evidence type="ECO:0000313" key="2">
    <source>
        <dbReference type="Proteomes" id="UP000235672"/>
    </source>
</evidence>
<keyword evidence="2" id="KW-1185">Reference proteome</keyword>
<evidence type="ECO:0000313" key="1">
    <source>
        <dbReference type="EMBL" id="PMD20229.1"/>
    </source>
</evidence>
<proteinExistence type="predicted"/>
<protein>
    <submittedName>
        <fullName evidence="1">Uncharacterized protein</fullName>
    </submittedName>
</protein>
<sequence length="196" mass="22649">MDQLGQAEPQPCRLFWNAWQLSDWAITPASLQSKQSKARPHRTDEKPEKSRLVELELGREPLRVLRLQMRPRLRSQAISKRRELVAHWEQRSNVPSIKRLWGFCTRTCFHVHKKKFPKLSWVHLHPEKISNWAPERNSAALTCRTSPAIASAIQSVEIDAVLELKVTVGRESLQESVIASPPNKAEYFFSANQREP</sequence>
<gene>
    <name evidence="1" type="ORF">NA56DRAFT_704555</name>
</gene>
<reference evidence="1 2" key="1">
    <citation type="submission" date="2016-05" db="EMBL/GenBank/DDBJ databases">
        <title>A degradative enzymes factory behind the ericoid mycorrhizal symbiosis.</title>
        <authorList>
            <consortium name="DOE Joint Genome Institute"/>
            <person name="Martino E."/>
            <person name="Morin E."/>
            <person name="Grelet G."/>
            <person name="Kuo A."/>
            <person name="Kohler A."/>
            <person name="Daghino S."/>
            <person name="Barry K."/>
            <person name="Choi C."/>
            <person name="Cichocki N."/>
            <person name="Clum A."/>
            <person name="Copeland A."/>
            <person name="Hainaut M."/>
            <person name="Haridas S."/>
            <person name="Labutti K."/>
            <person name="Lindquist E."/>
            <person name="Lipzen A."/>
            <person name="Khouja H.-R."/>
            <person name="Murat C."/>
            <person name="Ohm R."/>
            <person name="Olson A."/>
            <person name="Spatafora J."/>
            <person name="Veneault-Fourrey C."/>
            <person name="Henrissat B."/>
            <person name="Grigoriev I."/>
            <person name="Martin F."/>
            <person name="Perotto S."/>
        </authorList>
    </citation>
    <scope>NUCLEOTIDE SEQUENCE [LARGE SCALE GENOMIC DNA]</scope>
    <source>
        <strain evidence="1 2">UAMH 7357</strain>
    </source>
</reference>
<name>A0A2J6Q1S6_9HELO</name>
<dbReference type="EMBL" id="KZ613485">
    <property type="protein sequence ID" value="PMD20229.1"/>
    <property type="molecule type" value="Genomic_DNA"/>
</dbReference>
<organism evidence="1 2">
    <name type="scientific">Hyaloscypha hepaticicola</name>
    <dbReference type="NCBI Taxonomy" id="2082293"/>
    <lineage>
        <taxon>Eukaryota</taxon>
        <taxon>Fungi</taxon>
        <taxon>Dikarya</taxon>
        <taxon>Ascomycota</taxon>
        <taxon>Pezizomycotina</taxon>
        <taxon>Leotiomycetes</taxon>
        <taxon>Helotiales</taxon>
        <taxon>Hyaloscyphaceae</taxon>
        <taxon>Hyaloscypha</taxon>
    </lineage>
</organism>
<dbReference type="Proteomes" id="UP000235672">
    <property type="component" value="Unassembled WGS sequence"/>
</dbReference>
<dbReference type="AlphaFoldDB" id="A0A2J6Q1S6"/>
<accession>A0A2J6Q1S6</accession>